<dbReference type="RefSeq" id="WP_228399156.1">
    <property type="nucleotide sequence ID" value="NZ_JADRCP010000006.1"/>
</dbReference>
<dbReference type="EMBL" id="JADRCP010000006">
    <property type="protein sequence ID" value="MBK5177987.1"/>
    <property type="molecule type" value="Genomic_DNA"/>
</dbReference>
<evidence type="ECO:0000313" key="4">
    <source>
        <dbReference type="Proteomes" id="UP000807542"/>
    </source>
</evidence>
<feature type="compositionally biased region" description="Acidic residues" evidence="1">
    <location>
        <begin position="168"/>
        <end position="202"/>
    </location>
</feature>
<feature type="region of interest" description="Disordered" evidence="1">
    <location>
        <begin position="319"/>
        <end position="353"/>
    </location>
</feature>
<evidence type="ECO:0000313" key="2">
    <source>
        <dbReference type="EMBL" id="MBK5074681.1"/>
    </source>
</evidence>
<reference evidence="3 5" key="1">
    <citation type="submission" date="2020-11" db="EMBL/GenBank/DDBJ databases">
        <title>Insectihabitans protaetiae gen. nov. sp. nov. and Insectihabitans allomyrinae sp. nov., isolated from larvae of Protaetia brevitarsis seulensis and Allomyrina dichotoma, respectively.</title>
        <authorList>
            <person name="Lee S.D."/>
            <person name="Byeon Y.-S."/>
            <person name="Kim S.-M."/>
            <person name="Yang H.L."/>
            <person name="Kim I.S."/>
        </authorList>
    </citation>
    <scope>NUCLEOTIDE SEQUENCE</scope>
    <source>
        <strain evidence="3">CWB-B4</strain>
        <strain evidence="2 5">CWB-B43</strain>
    </source>
</reference>
<protein>
    <submittedName>
        <fullName evidence="3">Uncharacterized protein</fullName>
    </submittedName>
</protein>
<sequence>MSDNTQRTELLTRLYEQNLITEDQLSRAKLYLQFISNVSFDSQDGAIDWLLENRIISERPVTNEPAIEQEIVEENQPENIPEPEAVEENQPEDIPEPEVVEENQPEDIPEPEIVEENQPENIPEPEAVEENQPENIPEPEAVEENQPENIPEPEAVEENQPENIPEPEVVEENQPEDIPEPEIVEESQPEDIPEQEAIEENQPENIPEPEIAEENQPEDIPEQIIPEELASNSEIVIEKVATESAVIDNFQPESPNIEHDETSSTDSDVLEMLMLLYYSGILNERTIKRAKTVLSQHPDIHFKDSDELLAWLEKRELVKKPPTNSPQKKKKKSAKTKQYVAPPKSTVKLPPSVAPASAPVKKNNGGGCLKKLLIIAVAVVILIVYFTPSAAPDCNNIKIVQQLNQSFNAIDNAKPSTNNIRLQKIIGQPIFYRLNSIAGMSQTTYNDESRVRSCTASVTYKASGRDKTATDIVEEFNYQVVPTSKSDFTVNIEDRDKIIRKVNGENAYYNMLSEKEQGIKIAFLAGLMQLDKIINGGNTGKYIISMPEKVTWIKILSECEVTKDPYYICPLAVGYNDGLMSRMLDDANKDKELELYIDMPVVKKDDQWYPTNGFFSVFLTAYREAHQAVEEKKQTETPSSPAIQTH</sequence>
<comment type="caution">
    <text evidence="3">The sequence shown here is derived from an EMBL/GenBank/DDBJ whole genome shotgun (WGS) entry which is preliminary data.</text>
</comment>
<evidence type="ECO:0000256" key="1">
    <source>
        <dbReference type="SAM" id="MobiDB-lite"/>
    </source>
</evidence>
<gene>
    <name evidence="3" type="ORF">I2492_16850</name>
    <name evidence="2" type="ORF">I2493_16865</name>
</gene>
<accession>A0A9D7ALF2</accession>
<feature type="compositionally biased region" description="Acidic residues" evidence="1">
    <location>
        <begin position="84"/>
        <end position="118"/>
    </location>
</feature>
<evidence type="ECO:0000313" key="5">
    <source>
        <dbReference type="Proteomes" id="UP001296969"/>
    </source>
</evidence>
<dbReference type="EMBL" id="JADRCQ010000006">
    <property type="protein sequence ID" value="MBK5074681.1"/>
    <property type="molecule type" value="Genomic_DNA"/>
</dbReference>
<name>A0A9D7ALF2_9GAMM</name>
<evidence type="ECO:0000313" key="3">
    <source>
        <dbReference type="EMBL" id="MBK5177987.1"/>
    </source>
</evidence>
<dbReference type="AlphaFoldDB" id="A0A9D7ALF2"/>
<dbReference type="Proteomes" id="UP000807542">
    <property type="component" value="Unassembled WGS sequence"/>
</dbReference>
<keyword evidence="5" id="KW-1185">Reference proteome</keyword>
<dbReference type="Proteomes" id="UP001296969">
    <property type="component" value="Unassembled WGS sequence"/>
</dbReference>
<organism evidence="3 4">
    <name type="scientific">Limnobaculum xujianqingii</name>
    <dbReference type="NCBI Taxonomy" id="2738837"/>
    <lineage>
        <taxon>Bacteria</taxon>
        <taxon>Pseudomonadati</taxon>
        <taxon>Pseudomonadota</taxon>
        <taxon>Gammaproteobacteria</taxon>
        <taxon>Enterobacterales</taxon>
        <taxon>Budviciaceae</taxon>
        <taxon>Limnobaculum</taxon>
    </lineage>
</organism>
<feature type="region of interest" description="Disordered" evidence="1">
    <location>
        <begin position="65"/>
        <end position="216"/>
    </location>
</feature>
<proteinExistence type="predicted"/>